<dbReference type="SUPFAM" id="SSF100950">
    <property type="entry name" value="NagB/RpiA/CoA transferase-like"/>
    <property type="match status" value="1"/>
</dbReference>
<evidence type="ECO:0000256" key="3">
    <source>
        <dbReference type="ARBA" id="ARBA00023163"/>
    </source>
</evidence>
<dbReference type="InterPro" id="IPR036388">
    <property type="entry name" value="WH-like_DNA-bd_sf"/>
</dbReference>
<evidence type="ECO:0000313" key="5">
    <source>
        <dbReference type="EMBL" id="SET54716.1"/>
    </source>
</evidence>
<gene>
    <name evidence="5" type="ORF">SAMN05216389_11474</name>
</gene>
<dbReference type="Gene3D" id="1.10.10.10">
    <property type="entry name" value="Winged helix-like DNA-binding domain superfamily/Winged helix DNA-binding domain"/>
    <property type="match status" value="1"/>
</dbReference>
<dbReference type="EMBL" id="FOHE01000014">
    <property type="protein sequence ID" value="SET54716.1"/>
    <property type="molecule type" value="Genomic_DNA"/>
</dbReference>
<sequence length="250" mass="28076">MITAERHRMILHLLEQKKIVRIHELVEELNASESTIRRDLSELEQQNRLKRVHGGASLLHQTKEEPSVLEKSTKNLSEKSKIAAYAVSLIKDNDSIYLDAGTTTYEMIQHISAKDITVVTNGPSHIKPLLEKGIHTYLLGGFVKPRTEALIGQLAIQSLEKFRFDKSFIGVNGIHLHDGFTTPDPEEAALKSTAIKLSQRAFVVADHSKFHEVTFSQIDELDAATIITNETNPETLSDFREKTSIEVVDK</sequence>
<dbReference type="InterPro" id="IPR014036">
    <property type="entry name" value="DeoR-like_C"/>
</dbReference>
<dbReference type="PRINTS" id="PR00037">
    <property type="entry name" value="HTHLACR"/>
</dbReference>
<organism evidence="5 6">
    <name type="scientific">Oceanobacillus limi</name>
    <dbReference type="NCBI Taxonomy" id="930131"/>
    <lineage>
        <taxon>Bacteria</taxon>
        <taxon>Bacillati</taxon>
        <taxon>Bacillota</taxon>
        <taxon>Bacilli</taxon>
        <taxon>Bacillales</taxon>
        <taxon>Bacillaceae</taxon>
        <taxon>Oceanobacillus</taxon>
    </lineage>
</organism>
<dbReference type="PROSITE" id="PS00894">
    <property type="entry name" value="HTH_DEOR_1"/>
    <property type="match status" value="1"/>
</dbReference>
<dbReference type="InterPro" id="IPR037171">
    <property type="entry name" value="NagB/RpiA_transferase-like"/>
</dbReference>
<dbReference type="InterPro" id="IPR001034">
    <property type="entry name" value="DeoR_HTH"/>
</dbReference>
<dbReference type="SUPFAM" id="SSF46785">
    <property type="entry name" value="Winged helix' DNA-binding domain"/>
    <property type="match status" value="1"/>
</dbReference>
<keyword evidence="3" id="KW-0804">Transcription</keyword>
<evidence type="ECO:0000256" key="1">
    <source>
        <dbReference type="ARBA" id="ARBA00023015"/>
    </source>
</evidence>
<dbReference type="PROSITE" id="PS51000">
    <property type="entry name" value="HTH_DEOR_2"/>
    <property type="match status" value="1"/>
</dbReference>
<dbReference type="SMART" id="SM00420">
    <property type="entry name" value="HTH_DEOR"/>
    <property type="match status" value="1"/>
</dbReference>
<dbReference type="GO" id="GO:0003677">
    <property type="term" value="F:DNA binding"/>
    <property type="evidence" value="ECO:0007669"/>
    <property type="project" value="UniProtKB-KW"/>
</dbReference>
<dbReference type="InterPro" id="IPR050313">
    <property type="entry name" value="Carb_Metab_HTH_regulators"/>
</dbReference>
<accession>A0A1I0F9X1</accession>
<name>A0A1I0F9X1_9BACI</name>
<proteinExistence type="predicted"/>
<dbReference type="OrthoDB" id="9797223at2"/>
<dbReference type="PANTHER" id="PTHR30363:SF56">
    <property type="entry name" value="TRANSCRIPTIONAL REGULATOR, DEOR FAMILY"/>
    <property type="match status" value="1"/>
</dbReference>
<evidence type="ECO:0000259" key="4">
    <source>
        <dbReference type="PROSITE" id="PS51000"/>
    </source>
</evidence>
<evidence type="ECO:0000256" key="2">
    <source>
        <dbReference type="ARBA" id="ARBA00023125"/>
    </source>
</evidence>
<protein>
    <submittedName>
        <fullName evidence="5">Transcriptional regulator, DeoR family</fullName>
    </submittedName>
</protein>
<feature type="domain" description="HTH deoR-type" evidence="4">
    <location>
        <begin position="3"/>
        <end position="58"/>
    </location>
</feature>
<dbReference type="RefSeq" id="WP_090871093.1">
    <property type="nucleotide sequence ID" value="NZ_FOHE01000014.1"/>
</dbReference>
<dbReference type="Gene3D" id="3.40.50.1360">
    <property type="match status" value="1"/>
</dbReference>
<keyword evidence="2" id="KW-0238">DNA-binding</keyword>
<dbReference type="STRING" id="930131.SAMN05216389_11474"/>
<dbReference type="Pfam" id="PF00455">
    <property type="entry name" value="DeoRC"/>
    <property type="match status" value="1"/>
</dbReference>
<reference evidence="5 6" key="1">
    <citation type="submission" date="2016-10" db="EMBL/GenBank/DDBJ databases">
        <authorList>
            <person name="de Groot N.N."/>
        </authorList>
    </citation>
    <scope>NUCLEOTIDE SEQUENCE [LARGE SCALE GENOMIC DNA]</scope>
    <source>
        <strain evidence="5 6">IBRC-M 10780</strain>
    </source>
</reference>
<keyword evidence="6" id="KW-1185">Reference proteome</keyword>
<dbReference type="PANTHER" id="PTHR30363">
    <property type="entry name" value="HTH-TYPE TRANSCRIPTIONAL REGULATOR SRLR-RELATED"/>
    <property type="match status" value="1"/>
</dbReference>
<dbReference type="InterPro" id="IPR036390">
    <property type="entry name" value="WH_DNA-bd_sf"/>
</dbReference>
<dbReference type="GO" id="GO:0003700">
    <property type="term" value="F:DNA-binding transcription factor activity"/>
    <property type="evidence" value="ECO:0007669"/>
    <property type="project" value="InterPro"/>
</dbReference>
<evidence type="ECO:0000313" key="6">
    <source>
        <dbReference type="Proteomes" id="UP000198618"/>
    </source>
</evidence>
<dbReference type="Pfam" id="PF08220">
    <property type="entry name" value="HTH_DeoR"/>
    <property type="match status" value="1"/>
</dbReference>
<dbReference type="SMART" id="SM01134">
    <property type="entry name" value="DeoRC"/>
    <property type="match status" value="1"/>
</dbReference>
<keyword evidence="1" id="KW-0805">Transcription regulation</keyword>
<dbReference type="AlphaFoldDB" id="A0A1I0F9X1"/>
<dbReference type="InterPro" id="IPR018356">
    <property type="entry name" value="Tscrpt_reg_HTH_DeoR_CS"/>
</dbReference>
<dbReference type="Proteomes" id="UP000198618">
    <property type="component" value="Unassembled WGS sequence"/>
</dbReference>